<name>A0A8B4BU18_HEYCO</name>
<accession>A0A8B4BU18</accession>
<dbReference type="RefSeq" id="WP_029142980.1">
    <property type="nucleotide sequence ID" value="NZ_ALAS01000253.1"/>
</dbReference>
<dbReference type="GeneID" id="29812312"/>
<evidence type="ECO:0000313" key="1">
    <source>
        <dbReference type="EMBL" id="SHF28393.1"/>
    </source>
</evidence>
<organism evidence="1 2">
    <name type="scientific">Heyndrickxia coagulans DSM 1 = ATCC 7050</name>
    <dbReference type="NCBI Taxonomy" id="1121088"/>
    <lineage>
        <taxon>Bacteria</taxon>
        <taxon>Bacillati</taxon>
        <taxon>Bacillota</taxon>
        <taxon>Bacilli</taxon>
        <taxon>Bacillales</taxon>
        <taxon>Bacillaceae</taxon>
        <taxon>Heyndrickxia</taxon>
    </lineage>
</organism>
<reference evidence="1 2" key="1">
    <citation type="submission" date="2016-11" db="EMBL/GenBank/DDBJ databases">
        <authorList>
            <person name="Varghese N."/>
            <person name="Submissions S."/>
        </authorList>
    </citation>
    <scope>NUCLEOTIDE SEQUENCE [LARGE SCALE GENOMIC DNA]</scope>
    <source>
        <strain evidence="1 2">DSM 1</strain>
    </source>
</reference>
<comment type="caution">
    <text evidence="1">The sequence shown here is derived from an EMBL/GenBank/DDBJ whole genome shotgun (WGS) entry which is preliminary data.</text>
</comment>
<dbReference type="KEGG" id="bcoa:BF29_1912"/>
<dbReference type="Proteomes" id="UP000184029">
    <property type="component" value="Unassembled WGS sequence"/>
</dbReference>
<evidence type="ECO:0000313" key="2">
    <source>
        <dbReference type="Proteomes" id="UP000184029"/>
    </source>
</evidence>
<dbReference type="EMBL" id="FQUB01000030">
    <property type="protein sequence ID" value="SHF28393.1"/>
    <property type="molecule type" value="Genomic_DNA"/>
</dbReference>
<sequence>MPKQKLTIVPVTLQTENENTPGITPPVLSSKPACTIKTAIAEISIFNDVDKHTIQTVMKDLKNL</sequence>
<dbReference type="AlphaFoldDB" id="A0A8B4BU18"/>
<proteinExistence type="predicted"/>
<gene>
    <name evidence="1" type="ORF">SAMN02745208_01722</name>
</gene>
<protein>
    <submittedName>
        <fullName evidence="1">Uncharacterized protein</fullName>
    </submittedName>
</protein>